<reference evidence="5 6" key="1">
    <citation type="submission" date="2016-07" db="EMBL/GenBank/DDBJ databases">
        <authorList>
            <person name="Lefevre C.T."/>
        </authorList>
    </citation>
    <scope>NUCLEOTIDE SEQUENCE [LARGE SCALE GENOMIC DNA]</scope>
    <source>
        <strain evidence="5">PR1</strain>
    </source>
</reference>
<gene>
    <name evidence="5" type="ORF">MTBPR1_50013</name>
</gene>
<organism evidence="5 6">
    <name type="scientific">Candidatus Terasakiella magnetica</name>
    <dbReference type="NCBI Taxonomy" id="1867952"/>
    <lineage>
        <taxon>Bacteria</taxon>
        <taxon>Pseudomonadati</taxon>
        <taxon>Pseudomonadota</taxon>
        <taxon>Alphaproteobacteria</taxon>
        <taxon>Rhodospirillales</taxon>
        <taxon>Terasakiellaceae</taxon>
        <taxon>Terasakiella</taxon>
    </lineage>
</organism>
<dbReference type="InterPro" id="IPR028081">
    <property type="entry name" value="Leu-bd"/>
</dbReference>
<dbReference type="STRING" id="1867952.MTBPR1_50013"/>
<dbReference type="Proteomes" id="UP000231658">
    <property type="component" value="Unassembled WGS sequence"/>
</dbReference>
<keyword evidence="2" id="KW-0732">Signal</keyword>
<feature type="domain" description="Leucine-binding protein" evidence="4">
    <location>
        <begin position="28"/>
        <end position="359"/>
    </location>
</feature>
<protein>
    <recommendedName>
        <fullName evidence="4">Leucine-binding protein domain-containing protein</fullName>
    </recommendedName>
</protein>
<evidence type="ECO:0000256" key="2">
    <source>
        <dbReference type="ARBA" id="ARBA00022729"/>
    </source>
</evidence>
<dbReference type="CDD" id="cd19979">
    <property type="entry name" value="PBP1_ABC_ligand_binding-like"/>
    <property type="match status" value="1"/>
</dbReference>
<evidence type="ECO:0000313" key="6">
    <source>
        <dbReference type="Proteomes" id="UP000231658"/>
    </source>
</evidence>
<dbReference type="GO" id="GO:0006865">
    <property type="term" value="P:amino acid transport"/>
    <property type="evidence" value="ECO:0007669"/>
    <property type="project" value="UniProtKB-KW"/>
</dbReference>
<dbReference type="AlphaFoldDB" id="A0A1C3RJ17"/>
<dbReference type="PANTHER" id="PTHR30483">
    <property type="entry name" value="LEUCINE-SPECIFIC-BINDING PROTEIN"/>
    <property type="match status" value="1"/>
</dbReference>
<sequence>MDQVKSLILSLFLLTCVFAADVFAQTPILLGLDADMSSGSARSGIAIKRGIELAIEEVNQAGGVLGRPLKLVVKDHHGNPARGADNIEDFAKDDDMVAVLGGLHTPVALYELKNIHKYKMIYLSPWAAGTPVVENGYDPNYVFRLSVRDEYAGGFLVEKALKRGFKRIALALENTGWGRSNERAMKTALEAKGYNPVAVSWFHWGTGTAKEALGDLVRSKPDVILLVANAPEGKAIVKAMAEREESERVAIISHWGVTGGNFFAEAKEAISKVDLTFLQTYSFIDRMDEGRARQVINAYVKRYPDADNVRDIYAPVGTAHAYDLVHILAKAITQAGTIDRAKVHEALEKLPPHNGLVRRYARPFSAKKHDALDVSDFNLSKFDKAGAIIPIGLE</sequence>
<dbReference type="EMBL" id="FLYE01000044">
    <property type="protein sequence ID" value="SCA57257.1"/>
    <property type="molecule type" value="Genomic_DNA"/>
</dbReference>
<dbReference type="SUPFAM" id="SSF53822">
    <property type="entry name" value="Periplasmic binding protein-like I"/>
    <property type="match status" value="1"/>
</dbReference>
<comment type="similarity">
    <text evidence="1">Belongs to the leucine-binding protein family.</text>
</comment>
<proteinExistence type="inferred from homology"/>
<evidence type="ECO:0000313" key="5">
    <source>
        <dbReference type="EMBL" id="SCA57257.1"/>
    </source>
</evidence>
<dbReference type="Pfam" id="PF13458">
    <property type="entry name" value="Peripla_BP_6"/>
    <property type="match status" value="1"/>
</dbReference>
<accession>A0A1C3RJ17</accession>
<keyword evidence="3" id="KW-0813">Transport</keyword>
<dbReference type="PANTHER" id="PTHR30483:SF6">
    <property type="entry name" value="PERIPLASMIC BINDING PROTEIN OF ABC TRANSPORTER FOR NATURAL AMINO ACIDS"/>
    <property type="match status" value="1"/>
</dbReference>
<evidence type="ECO:0000259" key="4">
    <source>
        <dbReference type="Pfam" id="PF13458"/>
    </source>
</evidence>
<dbReference type="Gene3D" id="3.40.50.2300">
    <property type="match status" value="2"/>
</dbReference>
<evidence type="ECO:0000256" key="1">
    <source>
        <dbReference type="ARBA" id="ARBA00010062"/>
    </source>
</evidence>
<keyword evidence="6" id="KW-1185">Reference proteome</keyword>
<keyword evidence="3" id="KW-0029">Amino-acid transport</keyword>
<dbReference type="InterPro" id="IPR028082">
    <property type="entry name" value="Peripla_BP_I"/>
</dbReference>
<name>A0A1C3RJ17_9PROT</name>
<dbReference type="InterPro" id="IPR051010">
    <property type="entry name" value="BCAA_transport"/>
</dbReference>
<evidence type="ECO:0000256" key="3">
    <source>
        <dbReference type="ARBA" id="ARBA00022970"/>
    </source>
</evidence>